<keyword evidence="4" id="KW-1185">Reference proteome</keyword>
<dbReference type="EMBL" id="JBGOOJ010000015">
    <property type="protein sequence ID" value="MEZ8091499.1"/>
    <property type="molecule type" value="Genomic_DNA"/>
</dbReference>
<dbReference type="InterPro" id="IPR014161">
    <property type="entry name" value="Tol-Pal_TolA"/>
</dbReference>
<evidence type="ECO:0000313" key="4">
    <source>
        <dbReference type="Proteomes" id="UP001569177"/>
    </source>
</evidence>
<evidence type="ECO:0000313" key="3">
    <source>
        <dbReference type="EMBL" id="MEZ8091499.1"/>
    </source>
</evidence>
<dbReference type="Pfam" id="PF06519">
    <property type="entry name" value="TolA"/>
    <property type="match status" value="1"/>
</dbReference>
<gene>
    <name evidence="3" type="primary">tolA</name>
    <name evidence="3" type="ORF">ACED24_15680</name>
</gene>
<keyword evidence="2" id="KW-0732">Signal</keyword>
<comment type="caution">
    <text evidence="3">The sequence shown here is derived from an EMBL/GenBank/DDBJ whole genome shotgun (WGS) entry which is preliminary data.</text>
</comment>
<keyword evidence="1" id="KW-0175">Coiled coil</keyword>
<evidence type="ECO:0000256" key="2">
    <source>
        <dbReference type="SAM" id="SignalP"/>
    </source>
</evidence>
<reference evidence="3 4" key="1">
    <citation type="submission" date="2024-06" db="EMBL/GenBank/DDBJ databases">
        <authorList>
            <person name="Steensen K."/>
            <person name="Seneca J."/>
            <person name="Bartlau N."/>
            <person name="Yu A.X."/>
            <person name="Polz M.F."/>
        </authorList>
    </citation>
    <scope>NUCLEOTIDE SEQUENCE [LARGE SCALE GENOMIC DNA]</scope>
    <source>
        <strain evidence="3 4">5S240</strain>
    </source>
</reference>
<evidence type="ECO:0000256" key="1">
    <source>
        <dbReference type="SAM" id="Coils"/>
    </source>
</evidence>
<dbReference type="SUPFAM" id="SSF74653">
    <property type="entry name" value="TolA/TonB C-terminal domain"/>
    <property type="match status" value="1"/>
</dbReference>
<sequence>MKYICLLLLLFSGFVRAENWAAHEKIDPFTDRVSFDVTTQAHSSTSGGLAEFRFFCDSDSVKVYESENAGFGDLQYRTMSVEIVFENAHFNPLHKVELTLRLDKNTPGTLRVKPINSQTLQFKNEYALFKAILQTQKLALKTESWNGEDYWIFDVANLDEYLLKFENICPEQGVIDARNTGITSMNEYLEIQKAKELEREEKRKKDLEKAKIKAEQARLEQERKAQKALLVETKAPSTERSLHITSETERYGAIYTQLIETNLLLANSYKGKSCKINLRLIPAGSSAILGSLSVLDGDRRLCAVTKRAVAQVGSYPLPSDPEVISKVKDINLIIEVE</sequence>
<feature type="coiled-coil region" evidence="1">
    <location>
        <begin position="190"/>
        <end position="229"/>
    </location>
</feature>
<name>A0ABV4LJW1_9VIBR</name>
<organism evidence="3 4">
    <name type="scientific">Vibrio kanaloae</name>
    <dbReference type="NCBI Taxonomy" id="170673"/>
    <lineage>
        <taxon>Bacteria</taxon>
        <taxon>Pseudomonadati</taxon>
        <taxon>Pseudomonadota</taxon>
        <taxon>Gammaproteobacteria</taxon>
        <taxon>Vibrionales</taxon>
        <taxon>Vibrionaceae</taxon>
        <taxon>Vibrio</taxon>
    </lineage>
</organism>
<dbReference type="NCBIfam" id="TIGR02794">
    <property type="entry name" value="tolA_full"/>
    <property type="match status" value="1"/>
</dbReference>
<protein>
    <submittedName>
        <fullName evidence="3">Cell envelope integrity protein TolA</fullName>
    </submittedName>
</protein>
<proteinExistence type="predicted"/>
<accession>A0ABV4LJW1</accession>
<feature type="signal peptide" evidence="2">
    <location>
        <begin position="1"/>
        <end position="17"/>
    </location>
</feature>
<dbReference type="RefSeq" id="WP_017058058.1">
    <property type="nucleotide sequence ID" value="NZ_CP090844.1"/>
</dbReference>
<feature type="chain" id="PRO_5045415255" evidence="2">
    <location>
        <begin position="18"/>
        <end position="337"/>
    </location>
</feature>
<dbReference type="Gene3D" id="3.30.1150.10">
    <property type="match status" value="1"/>
</dbReference>
<dbReference type="Proteomes" id="UP001569177">
    <property type="component" value="Unassembled WGS sequence"/>
</dbReference>